<reference evidence="1" key="1">
    <citation type="submission" date="2021-08" db="EMBL/GenBank/DDBJ databases">
        <title>The first chromosome-level gecko genome reveals the dynamic sex chromosomes of Neotropical dwarf geckos (Sphaerodactylidae: Sphaerodactylus).</title>
        <authorList>
            <person name="Pinto B.J."/>
            <person name="Keating S.E."/>
            <person name="Gamble T."/>
        </authorList>
    </citation>
    <scope>NUCLEOTIDE SEQUENCE</scope>
    <source>
        <strain evidence="1">TG3544</strain>
    </source>
</reference>
<comment type="caution">
    <text evidence="1">The sequence shown here is derived from an EMBL/GenBank/DDBJ whole genome shotgun (WGS) entry which is preliminary data.</text>
</comment>
<organism evidence="1 2">
    <name type="scientific">Sphaerodactylus townsendi</name>
    <dbReference type="NCBI Taxonomy" id="933632"/>
    <lineage>
        <taxon>Eukaryota</taxon>
        <taxon>Metazoa</taxon>
        <taxon>Chordata</taxon>
        <taxon>Craniata</taxon>
        <taxon>Vertebrata</taxon>
        <taxon>Euteleostomi</taxon>
        <taxon>Lepidosauria</taxon>
        <taxon>Squamata</taxon>
        <taxon>Bifurcata</taxon>
        <taxon>Gekkota</taxon>
        <taxon>Sphaerodactylidae</taxon>
        <taxon>Sphaerodactylus</taxon>
    </lineage>
</organism>
<dbReference type="Proteomes" id="UP000827872">
    <property type="component" value="Linkage Group LG13"/>
</dbReference>
<sequence length="104" mass="11388">MCEALCHSHVSFRCAELATAPLPAPFGPHLLPSSNLSMFNKGNEDTSQTEGWRPLLLSSYPTVATDFSLFGLRVWLQHQGCPSQLLFSVRLSQSLTSFIDCGST</sequence>
<name>A0ACB8FXK8_9SAUR</name>
<proteinExistence type="predicted"/>
<dbReference type="EMBL" id="CM037626">
    <property type="protein sequence ID" value="KAH8011994.1"/>
    <property type="molecule type" value="Genomic_DNA"/>
</dbReference>
<protein>
    <submittedName>
        <fullName evidence="1">Uncharacterized protein</fullName>
    </submittedName>
</protein>
<gene>
    <name evidence="1" type="ORF">K3G42_013374</name>
</gene>
<evidence type="ECO:0000313" key="1">
    <source>
        <dbReference type="EMBL" id="KAH8011994.1"/>
    </source>
</evidence>
<evidence type="ECO:0000313" key="2">
    <source>
        <dbReference type="Proteomes" id="UP000827872"/>
    </source>
</evidence>
<keyword evidence="2" id="KW-1185">Reference proteome</keyword>
<accession>A0ACB8FXK8</accession>